<organism evidence="3 4">
    <name type="scientific">Armillaria gallica</name>
    <name type="common">Bulbous honey fungus</name>
    <name type="synonym">Armillaria bulbosa</name>
    <dbReference type="NCBI Taxonomy" id="47427"/>
    <lineage>
        <taxon>Eukaryota</taxon>
        <taxon>Fungi</taxon>
        <taxon>Dikarya</taxon>
        <taxon>Basidiomycota</taxon>
        <taxon>Agaricomycotina</taxon>
        <taxon>Agaricomycetes</taxon>
        <taxon>Agaricomycetidae</taxon>
        <taxon>Agaricales</taxon>
        <taxon>Marasmiineae</taxon>
        <taxon>Physalacriaceae</taxon>
        <taxon>Armillaria</taxon>
    </lineage>
</organism>
<dbReference type="InterPro" id="IPR009057">
    <property type="entry name" value="Homeodomain-like_sf"/>
</dbReference>
<dbReference type="InterPro" id="IPR006600">
    <property type="entry name" value="HTH_CenpB_DNA-bd_dom"/>
</dbReference>
<dbReference type="OrthoDB" id="3197907at2759"/>
<dbReference type="GO" id="GO:0003677">
    <property type="term" value="F:DNA binding"/>
    <property type="evidence" value="ECO:0007669"/>
    <property type="project" value="UniProtKB-KW"/>
</dbReference>
<dbReference type="EMBL" id="KZ293659">
    <property type="protein sequence ID" value="PBK92336.1"/>
    <property type="molecule type" value="Genomic_DNA"/>
</dbReference>
<feature type="non-terminal residue" evidence="3">
    <location>
        <position position="72"/>
    </location>
</feature>
<feature type="non-terminal residue" evidence="3">
    <location>
        <position position="1"/>
    </location>
</feature>
<evidence type="ECO:0000313" key="4">
    <source>
        <dbReference type="Proteomes" id="UP000217790"/>
    </source>
</evidence>
<dbReference type="AlphaFoldDB" id="A0A2H3DXZ5"/>
<keyword evidence="1" id="KW-0238">DNA-binding</keyword>
<evidence type="ECO:0000259" key="2">
    <source>
        <dbReference type="PROSITE" id="PS51253"/>
    </source>
</evidence>
<keyword evidence="4" id="KW-1185">Reference proteome</keyword>
<feature type="domain" description="HTH CENPB-type" evidence="2">
    <location>
        <begin position="29"/>
        <end position="72"/>
    </location>
</feature>
<accession>A0A2H3DXZ5</accession>
<reference evidence="4" key="1">
    <citation type="journal article" date="2017" name="Nat. Ecol. Evol.">
        <title>Genome expansion and lineage-specific genetic innovations in the forest pathogenic fungi Armillaria.</title>
        <authorList>
            <person name="Sipos G."/>
            <person name="Prasanna A.N."/>
            <person name="Walter M.C."/>
            <person name="O'Connor E."/>
            <person name="Balint B."/>
            <person name="Krizsan K."/>
            <person name="Kiss B."/>
            <person name="Hess J."/>
            <person name="Varga T."/>
            <person name="Slot J."/>
            <person name="Riley R."/>
            <person name="Boka B."/>
            <person name="Rigling D."/>
            <person name="Barry K."/>
            <person name="Lee J."/>
            <person name="Mihaltcheva S."/>
            <person name="LaButti K."/>
            <person name="Lipzen A."/>
            <person name="Waldron R."/>
            <person name="Moloney N.M."/>
            <person name="Sperisen C."/>
            <person name="Kredics L."/>
            <person name="Vagvoelgyi C."/>
            <person name="Patrignani A."/>
            <person name="Fitzpatrick D."/>
            <person name="Nagy I."/>
            <person name="Doyle S."/>
            <person name="Anderson J.B."/>
            <person name="Grigoriev I.V."/>
            <person name="Gueldener U."/>
            <person name="Muensterkoetter M."/>
            <person name="Nagy L.G."/>
        </authorList>
    </citation>
    <scope>NUCLEOTIDE SEQUENCE [LARGE SCALE GENOMIC DNA]</scope>
    <source>
        <strain evidence="4">Ar21-2</strain>
    </source>
</reference>
<dbReference type="PROSITE" id="PS51253">
    <property type="entry name" value="HTH_CENPB"/>
    <property type="match status" value="1"/>
</dbReference>
<evidence type="ECO:0000256" key="1">
    <source>
        <dbReference type="ARBA" id="ARBA00023125"/>
    </source>
</evidence>
<gene>
    <name evidence="3" type="ORF">ARMGADRAFT_856322</name>
</gene>
<sequence length="72" mass="8249">LSLRAAAKQYNVSYSTLTARWNGWKTRTESHAEQQKLTRPQEKVLTDWIKVLGKRGIPLSLEMVAERASHIV</sequence>
<proteinExistence type="predicted"/>
<dbReference type="SUPFAM" id="SSF46689">
    <property type="entry name" value="Homeodomain-like"/>
    <property type="match status" value="1"/>
</dbReference>
<evidence type="ECO:0000313" key="3">
    <source>
        <dbReference type="EMBL" id="PBK92336.1"/>
    </source>
</evidence>
<dbReference type="Proteomes" id="UP000217790">
    <property type="component" value="Unassembled WGS sequence"/>
</dbReference>
<dbReference type="InParanoid" id="A0A2H3DXZ5"/>
<protein>
    <recommendedName>
        <fullName evidence="2">HTH CENPB-type domain-containing protein</fullName>
    </recommendedName>
</protein>
<name>A0A2H3DXZ5_ARMGA</name>